<sequence>MELQGVRQRRLARDVHLVALQDQRASKPAVLLAGTGVDEAAAEPGAKGDGVLPDAVGALAVDEVVRLAARRVLPDLLDAAAGERPVLPEGQLERQLDVGLARHLKGEVVAGLGRGDGHLGLEAARAGRAVREVERRVEAAVGDGPAERVLAVLVAALGRHGQVVRHLHLAAEAHDPDAVLGVGVVGVVGAVVGVVVAVVAIDGDAVGAKVAHGEEVGHEPHGLEDGLAVPRAEHGRVRRQARAEAVVQVRLVAGAVPVGAAKDGHGQLAAPGADEAGGGVVLFKVDKGGLLGPGQRGHERRPLDEGAEVVAEVGAALALDEAGHGGEAGVAVEEGHLAEDGVELAHVVARVLGLVLAAAEDGLDLAAGLGVLDGQLEVLADGGQQAGAAELVGDGQQRRVRHGGVVDGAALRVDAVGVHVDALGEPLVDAGDQAAVLVTRDARDARQGAADLPAVVRRVDAALGEARACLDEDGADGLGHGPGGLVVVRLEDAHHDAKVLDQEPRVRRRVPVADGVGAVVVLAPGEDGEHLVNVRQQGLVVVEGRVGPHKGRDEAANLARETARRARQRRVLVGEHGRNLAIGGPCQELEAGRVDRGVLPGHDCGGGRRRGGEQGHPQCLDEATGNHGGDGVKTLKRWERRERPRDELCKRIAARQES</sequence>
<feature type="transmembrane region" description="Helical" evidence="2">
    <location>
        <begin position="178"/>
        <end position="201"/>
    </location>
</feature>
<comment type="caution">
    <text evidence="3">The sequence shown here is derived from an EMBL/GenBank/DDBJ whole genome shotgun (WGS) entry which is preliminary data.</text>
</comment>
<dbReference type="AlphaFoldDB" id="A0A4U6X1Z2"/>
<evidence type="ECO:0000256" key="2">
    <source>
        <dbReference type="SAM" id="Phobius"/>
    </source>
</evidence>
<reference evidence="3 4" key="1">
    <citation type="journal article" date="2019" name="PLoS ONE">
        <title>Comparative genome analysis indicates high evolutionary potential of pathogenicity genes in Colletotrichum tanaceti.</title>
        <authorList>
            <person name="Lelwala R.V."/>
            <person name="Korhonen P.K."/>
            <person name="Young N.D."/>
            <person name="Scott J.B."/>
            <person name="Ades P.A."/>
            <person name="Gasser R.B."/>
            <person name="Taylor P.W.J."/>
        </authorList>
    </citation>
    <scope>NUCLEOTIDE SEQUENCE [LARGE SCALE GENOMIC DNA]</scope>
    <source>
        <strain evidence="3">BRIP57314</strain>
    </source>
</reference>
<gene>
    <name evidence="3" type="ORF">CTA1_1316</name>
</gene>
<keyword evidence="2" id="KW-0812">Transmembrane</keyword>
<feature type="region of interest" description="Disordered" evidence="1">
    <location>
        <begin position="604"/>
        <end position="640"/>
    </location>
</feature>
<dbReference type="Proteomes" id="UP000310108">
    <property type="component" value="Unassembled WGS sequence"/>
</dbReference>
<protein>
    <submittedName>
        <fullName evidence="3">Uncharacterized protein</fullName>
    </submittedName>
</protein>
<keyword evidence="2" id="KW-1133">Transmembrane helix</keyword>
<proteinExistence type="predicted"/>
<evidence type="ECO:0000256" key="1">
    <source>
        <dbReference type="SAM" id="MobiDB-lite"/>
    </source>
</evidence>
<keyword evidence="4" id="KW-1185">Reference proteome</keyword>
<name>A0A4U6X1Z2_9PEZI</name>
<evidence type="ECO:0000313" key="3">
    <source>
        <dbReference type="EMBL" id="TKW49388.1"/>
    </source>
</evidence>
<organism evidence="3 4">
    <name type="scientific">Colletotrichum tanaceti</name>
    <dbReference type="NCBI Taxonomy" id="1306861"/>
    <lineage>
        <taxon>Eukaryota</taxon>
        <taxon>Fungi</taxon>
        <taxon>Dikarya</taxon>
        <taxon>Ascomycota</taxon>
        <taxon>Pezizomycotina</taxon>
        <taxon>Sordariomycetes</taxon>
        <taxon>Hypocreomycetidae</taxon>
        <taxon>Glomerellales</taxon>
        <taxon>Glomerellaceae</taxon>
        <taxon>Colletotrichum</taxon>
        <taxon>Colletotrichum destructivum species complex</taxon>
    </lineage>
</organism>
<accession>A0A4U6X1Z2</accession>
<dbReference type="EMBL" id="PJEX01000554">
    <property type="protein sequence ID" value="TKW49388.1"/>
    <property type="molecule type" value="Genomic_DNA"/>
</dbReference>
<keyword evidence="2" id="KW-0472">Membrane</keyword>
<evidence type="ECO:0000313" key="4">
    <source>
        <dbReference type="Proteomes" id="UP000310108"/>
    </source>
</evidence>